<dbReference type="InterPro" id="IPR012337">
    <property type="entry name" value="RNaseH-like_sf"/>
</dbReference>
<dbReference type="Proteomes" id="UP001295444">
    <property type="component" value="Chromosome 12"/>
</dbReference>
<dbReference type="SUPFAM" id="SSF53098">
    <property type="entry name" value="Ribonuclease H-like"/>
    <property type="match status" value="1"/>
</dbReference>
<evidence type="ECO:0000259" key="2">
    <source>
        <dbReference type="Pfam" id="PF14291"/>
    </source>
</evidence>
<reference evidence="3" key="1">
    <citation type="submission" date="2022-03" db="EMBL/GenBank/DDBJ databases">
        <authorList>
            <person name="Alioto T."/>
            <person name="Alioto T."/>
            <person name="Gomez Garrido J."/>
        </authorList>
    </citation>
    <scope>NUCLEOTIDE SEQUENCE</scope>
</reference>
<gene>
    <name evidence="3" type="ORF">PECUL_23A006082</name>
</gene>
<dbReference type="PANTHER" id="PTHR45749">
    <property type="match status" value="1"/>
</dbReference>
<evidence type="ECO:0000313" key="3">
    <source>
        <dbReference type="EMBL" id="CAH2325017.1"/>
    </source>
</evidence>
<protein>
    <submittedName>
        <fullName evidence="3">Zinc finger MYM-type 1-like</fullName>
    </submittedName>
</protein>
<sequence>MTVILRHVDEVSGDIEEHFIGFIPVEKSTAEELTKTILFEIDELGLDIKNCRGQGYDNGANMRGEKSGVKTRILNINPLAFFTPCGCHSWNLVLGDAAASCSKAKLFFGVLQRLYTLFSRSSNRWSVLKEKVNISLKPLSETRWECRVESVKAVRYQLQEIAECLEEVTQKSNDPAFCSECNSLQVEILSYEFVLSLVVWYEILVKINLVSKVWQKSNMQLDTALKHLEEFMCWLEDYRQNGYNSAIVAANEIAEEMNIVREFRQCRIRRTKRMFDYEGPDEALVNPADRFRAEYFNIIVDKIQARAEPRFKGLKDYVSNFGFLYDISSLSMKPDEELLENCKELEALLTLPNSLDADIRGLELYEELRMCTRTMPPKLDMCNSLKHLIDNNLTDVYPNIYVALRVILTIPVTVASAERSFSKLKLIKTYLRSSMSQERLSALAILSIEHNLASKLDYSSVIDEFTHSKCRRMF</sequence>
<evidence type="ECO:0000259" key="1">
    <source>
        <dbReference type="Pfam" id="PF05699"/>
    </source>
</evidence>
<dbReference type="InterPro" id="IPR008906">
    <property type="entry name" value="HATC_C_dom"/>
</dbReference>
<dbReference type="PANTHER" id="PTHR45749:SF35">
    <property type="entry name" value="AC-LIKE TRANSPOSASE-RELATED"/>
    <property type="match status" value="1"/>
</dbReference>
<keyword evidence="4" id="KW-1185">Reference proteome</keyword>
<dbReference type="AlphaFoldDB" id="A0AAD1TE78"/>
<feature type="domain" description="DUF4371" evidence="2">
    <location>
        <begin position="1"/>
        <end position="68"/>
    </location>
</feature>
<proteinExistence type="predicted"/>
<name>A0AAD1TE78_PELCU</name>
<dbReference type="InterPro" id="IPR025398">
    <property type="entry name" value="DUF4371"/>
</dbReference>
<accession>A0AAD1TE78</accession>
<feature type="domain" description="HAT C-terminal dimerisation" evidence="1">
    <location>
        <begin position="393"/>
        <end position="452"/>
    </location>
</feature>
<evidence type="ECO:0000313" key="4">
    <source>
        <dbReference type="Proteomes" id="UP001295444"/>
    </source>
</evidence>
<dbReference type="EMBL" id="OW240923">
    <property type="protein sequence ID" value="CAH2325017.1"/>
    <property type="molecule type" value="Genomic_DNA"/>
</dbReference>
<dbReference type="Pfam" id="PF05699">
    <property type="entry name" value="Dimer_Tnp_hAT"/>
    <property type="match status" value="1"/>
</dbReference>
<dbReference type="GO" id="GO:0046983">
    <property type="term" value="F:protein dimerization activity"/>
    <property type="evidence" value="ECO:0007669"/>
    <property type="project" value="InterPro"/>
</dbReference>
<organism evidence="3 4">
    <name type="scientific">Pelobates cultripes</name>
    <name type="common">Western spadefoot toad</name>
    <dbReference type="NCBI Taxonomy" id="61616"/>
    <lineage>
        <taxon>Eukaryota</taxon>
        <taxon>Metazoa</taxon>
        <taxon>Chordata</taxon>
        <taxon>Craniata</taxon>
        <taxon>Vertebrata</taxon>
        <taxon>Euteleostomi</taxon>
        <taxon>Amphibia</taxon>
        <taxon>Batrachia</taxon>
        <taxon>Anura</taxon>
        <taxon>Pelobatoidea</taxon>
        <taxon>Pelobatidae</taxon>
        <taxon>Pelobates</taxon>
    </lineage>
</organism>
<dbReference type="Pfam" id="PF14291">
    <property type="entry name" value="DUF4371"/>
    <property type="match status" value="1"/>
</dbReference>